<dbReference type="GO" id="GO:0016747">
    <property type="term" value="F:acyltransferase activity, transferring groups other than amino-acyl groups"/>
    <property type="evidence" value="ECO:0007669"/>
    <property type="project" value="InterPro"/>
</dbReference>
<protein>
    <submittedName>
        <fullName evidence="2">RimJ/RimL family protein N-acetyltransferase</fullName>
    </submittedName>
</protein>
<dbReference type="PANTHER" id="PTHR43792">
    <property type="entry name" value="GNAT FAMILY, PUTATIVE (AFU_ORTHOLOGUE AFUA_3G00765)-RELATED-RELATED"/>
    <property type="match status" value="1"/>
</dbReference>
<dbReference type="InterPro" id="IPR051531">
    <property type="entry name" value="N-acetyltransferase"/>
</dbReference>
<dbReference type="Pfam" id="PF13302">
    <property type="entry name" value="Acetyltransf_3"/>
    <property type="match status" value="1"/>
</dbReference>
<evidence type="ECO:0000313" key="2">
    <source>
        <dbReference type="EMBL" id="NYJ78166.1"/>
    </source>
</evidence>
<dbReference type="InterPro" id="IPR000182">
    <property type="entry name" value="GNAT_dom"/>
</dbReference>
<dbReference type="PANTHER" id="PTHR43792:SF1">
    <property type="entry name" value="N-ACETYLTRANSFERASE DOMAIN-CONTAINING PROTEIN"/>
    <property type="match status" value="1"/>
</dbReference>
<organism evidence="2 3">
    <name type="scientific">Nesterenkonia xinjiangensis</name>
    <dbReference type="NCBI Taxonomy" id="225327"/>
    <lineage>
        <taxon>Bacteria</taxon>
        <taxon>Bacillati</taxon>
        <taxon>Actinomycetota</taxon>
        <taxon>Actinomycetes</taxon>
        <taxon>Micrococcales</taxon>
        <taxon>Micrococcaceae</taxon>
        <taxon>Nesterenkonia</taxon>
    </lineage>
</organism>
<dbReference type="RefSeq" id="WP_218881904.1">
    <property type="nucleotide sequence ID" value="NZ_BAAALL010000002.1"/>
</dbReference>
<dbReference type="Proteomes" id="UP000535437">
    <property type="component" value="Unassembled WGS sequence"/>
</dbReference>
<dbReference type="InterPro" id="IPR016181">
    <property type="entry name" value="Acyl_CoA_acyltransferase"/>
</dbReference>
<evidence type="ECO:0000313" key="3">
    <source>
        <dbReference type="Proteomes" id="UP000535437"/>
    </source>
</evidence>
<accession>A0A7Z0GN52</accession>
<sequence length="187" mass="21183">MTTQELPTLLTSRLRLRTVAEDDVAHVRDLYSRPEVTEFIGTADWVETTREQALSRIARYRAAAGTATGIWLIETLEEHQPAGFALLKPIPWSRHLTAPDDGTAPEPPQDLEIGWHLHPDTWGQGYATESARALLAHARRHRLDHLVAVTHRENLASQRVATRIGMTHRGTTDRYYDTTCELFTIEL</sequence>
<name>A0A7Z0GN52_9MICC</name>
<keyword evidence="3" id="KW-1185">Reference proteome</keyword>
<dbReference type="SUPFAM" id="SSF55729">
    <property type="entry name" value="Acyl-CoA N-acyltransferases (Nat)"/>
    <property type="match status" value="1"/>
</dbReference>
<comment type="caution">
    <text evidence="2">The sequence shown here is derived from an EMBL/GenBank/DDBJ whole genome shotgun (WGS) entry which is preliminary data.</text>
</comment>
<gene>
    <name evidence="2" type="ORF">HNR09_001577</name>
</gene>
<proteinExistence type="predicted"/>
<evidence type="ECO:0000259" key="1">
    <source>
        <dbReference type="PROSITE" id="PS51186"/>
    </source>
</evidence>
<dbReference type="Gene3D" id="3.40.630.30">
    <property type="match status" value="1"/>
</dbReference>
<reference evidence="2 3" key="1">
    <citation type="submission" date="2020-07" db="EMBL/GenBank/DDBJ databases">
        <title>Sequencing the genomes of 1000 actinobacteria strains.</title>
        <authorList>
            <person name="Klenk H.-P."/>
        </authorList>
    </citation>
    <scope>NUCLEOTIDE SEQUENCE [LARGE SCALE GENOMIC DNA]</scope>
    <source>
        <strain evidence="2 3">DSM 15475</strain>
    </source>
</reference>
<dbReference type="AlphaFoldDB" id="A0A7Z0GN52"/>
<keyword evidence="2" id="KW-0808">Transferase</keyword>
<feature type="domain" description="N-acetyltransferase" evidence="1">
    <location>
        <begin position="14"/>
        <end position="187"/>
    </location>
</feature>
<dbReference type="EMBL" id="JACCFY010000001">
    <property type="protein sequence ID" value="NYJ78166.1"/>
    <property type="molecule type" value="Genomic_DNA"/>
</dbReference>
<dbReference type="PROSITE" id="PS51186">
    <property type="entry name" value="GNAT"/>
    <property type="match status" value="1"/>
</dbReference>